<name>A0A8H6ZR60_PLEOS</name>
<accession>A0A8H6ZR60</accession>
<proteinExistence type="predicted"/>
<reference evidence="2" key="1">
    <citation type="submission" date="2019-07" db="EMBL/GenBank/DDBJ databases">
        <authorList>
            <person name="Palmer J.M."/>
        </authorList>
    </citation>
    <scope>NUCLEOTIDE SEQUENCE</scope>
    <source>
        <strain evidence="2">PC9</strain>
    </source>
</reference>
<gene>
    <name evidence="2" type="ORF">PC9H_009688</name>
</gene>
<dbReference type="EMBL" id="JACETU010000007">
    <property type="protein sequence ID" value="KAF7424381.1"/>
    <property type="molecule type" value="Genomic_DNA"/>
</dbReference>
<dbReference type="Gene3D" id="3.80.10.10">
    <property type="entry name" value="Ribonuclease Inhibitor"/>
    <property type="match status" value="1"/>
</dbReference>
<protein>
    <recommendedName>
        <fullName evidence="4">F-box domain-containing protein</fullName>
    </recommendedName>
</protein>
<evidence type="ECO:0000313" key="2">
    <source>
        <dbReference type="EMBL" id="KAF7424381.1"/>
    </source>
</evidence>
<dbReference type="AlphaFoldDB" id="A0A8H6ZR60"/>
<keyword evidence="3" id="KW-1185">Reference proteome</keyword>
<feature type="region of interest" description="Disordered" evidence="1">
    <location>
        <begin position="638"/>
        <end position="669"/>
    </location>
</feature>
<dbReference type="Proteomes" id="UP000623687">
    <property type="component" value="Unassembled WGS sequence"/>
</dbReference>
<comment type="caution">
    <text evidence="2">The sequence shown here is derived from an EMBL/GenBank/DDBJ whole genome shotgun (WGS) entry which is preliminary data.</text>
</comment>
<evidence type="ECO:0000313" key="3">
    <source>
        <dbReference type="Proteomes" id="UP000623687"/>
    </source>
</evidence>
<evidence type="ECO:0008006" key="4">
    <source>
        <dbReference type="Google" id="ProtNLM"/>
    </source>
</evidence>
<dbReference type="SUPFAM" id="SSF52047">
    <property type="entry name" value="RNI-like"/>
    <property type="match status" value="1"/>
</dbReference>
<dbReference type="OrthoDB" id="2447803at2759"/>
<dbReference type="RefSeq" id="XP_036628575.1">
    <property type="nucleotide sequence ID" value="XM_036779186.1"/>
</dbReference>
<evidence type="ECO:0000256" key="1">
    <source>
        <dbReference type="SAM" id="MobiDB-lite"/>
    </source>
</evidence>
<organism evidence="2 3">
    <name type="scientific">Pleurotus ostreatus</name>
    <name type="common">Oyster mushroom</name>
    <name type="synonym">White-rot fungus</name>
    <dbReference type="NCBI Taxonomy" id="5322"/>
    <lineage>
        <taxon>Eukaryota</taxon>
        <taxon>Fungi</taxon>
        <taxon>Dikarya</taxon>
        <taxon>Basidiomycota</taxon>
        <taxon>Agaricomycotina</taxon>
        <taxon>Agaricomycetes</taxon>
        <taxon>Agaricomycetidae</taxon>
        <taxon>Agaricales</taxon>
        <taxon>Pleurotineae</taxon>
        <taxon>Pleurotaceae</taxon>
        <taxon>Pleurotus</taxon>
    </lineage>
</organism>
<dbReference type="GeneID" id="59379506"/>
<dbReference type="InterPro" id="IPR032675">
    <property type="entry name" value="LRR_dom_sf"/>
</dbReference>
<dbReference type="VEuPathDB" id="FungiDB:PC9H_009688"/>
<sequence>MSVGLSSARVLGIPELLAHIFLLSSRQANTVYARVCKEWSDVALDVLWREINNPSHLIRLLCPLHPEPDGDGGVIWSFVKEHGAIQTTDWERLRSYAKRVRILVVPRRIPILDDSVFTEIQSAGCFLPNLQRLEWYTNALYYPLFTGKNVLHLTLRLDPEDTHHMSQVILDIPKFLPLLTSLILELPDYYAYFGMDMLKRFFSTLEDVHNAIAISLTKLPSLTYFSLPKFFCTPTILQQLAMLKKLVSVEVSLLSSPYNSIFPVDLETRSFMSLTRLAFSMSFERAMECFSQTNYPPNVIRLELASTAFEPEQDYSGILEVLSASYPDLQELVLDSTVSPPVDIELAVQTEITLHSLQPVLRWSGLKVLKLRHYFPFSLTHDDILAFAKALPSIEILLLNPSPGALLQPSFPIGTLLVFETHCPRLQHLGLYFGIGTEHIPVAVVERYPSLDIGCLFNDICPKALISYSSNRTGEYSVLGARIAKEWAEELENRDIWRLPDIYSDEQMKTANLVPPRDRRDMLKENFYQQEKEKLVREKKVLREEVYRDGLEAMTLDVKSSSIYGPLSAPNEDNNFHIFSSTEHEVYLPHGPTTLKAGTRPELVPRWDITTARNYQLKIKMKNRHEITLIKLQEHTAASSDHSLGRLSRIEESNEEEEDTGENQVARMT</sequence>